<proteinExistence type="predicted"/>
<dbReference type="EMBL" id="JH594606">
    <property type="protein sequence ID" value="EHQ01112.1"/>
    <property type="molecule type" value="Genomic_DNA"/>
</dbReference>
<dbReference type="Pfam" id="PF12867">
    <property type="entry name" value="DinB_2"/>
    <property type="match status" value="1"/>
</dbReference>
<dbReference type="InterPro" id="IPR024775">
    <property type="entry name" value="DinB-like"/>
</dbReference>
<dbReference type="InterPro" id="IPR034660">
    <property type="entry name" value="DinB/YfiT-like"/>
</dbReference>
<dbReference type="Proteomes" id="UP000003844">
    <property type="component" value="Unassembled WGS sequence"/>
</dbReference>
<feature type="domain" description="DinB-like" evidence="1">
    <location>
        <begin position="34"/>
        <end position="164"/>
    </location>
</feature>
<dbReference type="SUPFAM" id="SSF109854">
    <property type="entry name" value="DinB/YfiT-like putative metalloenzymes"/>
    <property type="match status" value="1"/>
</dbReference>
<dbReference type="STRING" id="865937.Gilli_0398"/>
<reference evidence="3" key="1">
    <citation type="journal article" date="2012" name="Stand. Genomic Sci.">
        <title>Genome sequence of the Antarctic rhodopsins-containing flavobacterium Gillisia limnaea type strain (R-8282(T)).</title>
        <authorList>
            <person name="Riedel T."/>
            <person name="Held B."/>
            <person name="Nolan M."/>
            <person name="Lucas S."/>
            <person name="Lapidus A."/>
            <person name="Tice H."/>
            <person name="Del Rio T.G."/>
            <person name="Cheng J.F."/>
            <person name="Han C."/>
            <person name="Tapia R."/>
            <person name="Goodwin L.A."/>
            <person name="Pitluck S."/>
            <person name="Liolios K."/>
            <person name="Mavromatis K."/>
            <person name="Pagani I."/>
            <person name="Ivanova N."/>
            <person name="Mikhailova N."/>
            <person name="Pati A."/>
            <person name="Chen A."/>
            <person name="Palaniappan K."/>
            <person name="Land M."/>
            <person name="Rohde M."/>
            <person name="Tindall B.J."/>
            <person name="Detter J.C."/>
            <person name="Goker M."/>
            <person name="Bristow J."/>
            <person name="Eisen J.A."/>
            <person name="Markowitz V."/>
            <person name="Hugenholtz P."/>
            <person name="Kyrpides N.C."/>
            <person name="Klenk H.P."/>
            <person name="Woyke T."/>
        </authorList>
    </citation>
    <scope>NUCLEOTIDE SEQUENCE [LARGE SCALE GENOMIC DNA]</scope>
    <source>
        <strain evidence="3">DSM 15749 / LMG 21470 / R-8282</strain>
    </source>
</reference>
<dbReference type="HOGENOM" id="CLU_105789_2_0_10"/>
<protein>
    <recommendedName>
        <fullName evidence="1">DinB-like domain-containing protein</fullName>
    </recommendedName>
</protein>
<evidence type="ECO:0000313" key="3">
    <source>
        <dbReference type="Proteomes" id="UP000003844"/>
    </source>
</evidence>
<dbReference type="eggNOG" id="COG2318">
    <property type="taxonomic scope" value="Bacteria"/>
</dbReference>
<organism evidence="2 3">
    <name type="scientific">Gillisia limnaea (strain DSM 15749 / LMG 21470 / R-8282)</name>
    <dbReference type="NCBI Taxonomy" id="865937"/>
    <lineage>
        <taxon>Bacteria</taxon>
        <taxon>Pseudomonadati</taxon>
        <taxon>Bacteroidota</taxon>
        <taxon>Flavobacteriia</taxon>
        <taxon>Flavobacteriales</taxon>
        <taxon>Flavobacteriaceae</taxon>
        <taxon>Gillisia</taxon>
    </lineage>
</organism>
<gene>
    <name evidence="2" type="ORF">Gilli_0398</name>
</gene>
<sequence length="172" mass="19891">MKINELKKSDYPEYYQQYTSLLPDLELMELLQSQKETMVSLFNSTEDLDLHFTYAEGKWTIAEVLQHMLDTERIFQYRALCISRKDLASLPGFDQDKYVSVSKGNERSLSGFIDEYKAVRDSTIFMFKSFSEEMMKSVGLSNGQDLSTAAAGFIIAGHEKHHLKLFNLKYKL</sequence>
<name>H2BYJ1_GILLR</name>
<dbReference type="RefSeq" id="WP_006987438.1">
    <property type="nucleotide sequence ID" value="NZ_JH594606.1"/>
</dbReference>
<dbReference type="Gene3D" id="1.20.120.450">
    <property type="entry name" value="dinb family like domain"/>
    <property type="match status" value="1"/>
</dbReference>
<dbReference type="OrthoDB" id="9793216at2"/>
<evidence type="ECO:0000259" key="1">
    <source>
        <dbReference type="Pfam" id="PF12867"/>
    </source>
</evidence>
<evidence type="ECO:0000313" key="2">
    <source>
        <dbReference type="EMBL" id="EHQ01112.1"/>
    </source>
</evidence>
<accession>H2BYJ1</accession>
<dbReference type="AlphaFoldDB" id="H2BYJ1"/>
<keyword evidence="3" id="KW-1185">Reference proteome</keyword>